<organism evidence="19 20">
    <name type="scientific">Peptoniphilus duerdenii ATCC BAA-1640</name>
    <dbReference type="NCBI Taxonomy" id="862517"/>
    <lineage>
        <taxon>Bacteria</taxon>
        <taxon>Bacillati</taxon>
        <taxon>Bacillota</taxon>
        <taxon>Tissierellia</taxon>
        <taxon>Tissierellales</taxon>
        <taxon>Peptoniphilaceae</taxon>
        <taxon>Peptoniphilus</taxon>
    </lineage>
</organism>
<dbReference type="CDD" id="cd02023">
    <property type="entry name" value="UMPK"/>
    <property type="match status" value="1"/>
</dbReference>
<feature type="domain" description="Phosphoribulokinase/uridine kinase" evidence="18">
    <location>
        <begin position="6"/>
        <end position="191"/>
    </location>
</feature>
<dbReference type="InterPro" id="IPR006083">
    <property type="entry name" value="PRK/URK"/>
</dbReference>
<dbReference type="InterPro" id="IPR000764">
    <property type="entry name" value="Uridine_kinase-like"/>
</dbReference>
<evidence type="ECO:0000256" key="3">
    <source>
        <dbReference type="ARBA" id="ARBA00004784"/>
    </source>
</evidence>
<keyword evidence="9 16" id="KW-0547">Nucleotide-binding</keyword>
<evidence type="ECO:0000256" key="13">
    <source>
        <dbReference type="ARBA" id="ARBA00031452"/>
    </source>
</evidence>
<comment type="catalytic activity">
    <reaction evidence="14 17">
        <text>cytidine + ATP = CMP + ADP + H(+)</text>
        <dbReference type="Rhea" id="RHEA:24674"/>
        <dbReference type="ChEBI" id="CHEBI:15378"/>
        <dbReference type="ChEBI" id="CHEBI:17562"/>
        <dbReference type="ChEBI" id="CHEBI:30616"/>
        <dbReference type="ChEBI" id="CHEBI:60377"/>
        <dbReference type="ChEBI" id="CHEBI:456216"/>
        <dbReference type="EC" id="2.7.1.48"/>
    </reaction>
</comment>
<dbReference type="Gene3D" id="3.40.50.300">
    <property type="entry name" value="P-loop containing nucleotide triphosphate hydrolases"/>
    <property type="match status" value="1"/>
</dbReference>
<evidence type="ECO:0000256" key="12">
    <source>
        <dbReference type="ARBA" id="ARBA00030641"/>
    </source>
</evidence>
<evidence type="ECO:0000256" key="17">
    <source>
        <dbReference type="RuleBase" id="RU003825"/>
    </source>
</evidence>
<evidence type="ECO:0000256" key="14">
    <source>
        <dbReference type="ARBA" id="ARBA00047436"/>
    </source>
</evidence>
<dbReference type="UniPathway" id="UPA00579">
    <property type="reaction ID" value="UER00640"/>
</dbReference>
<dbReference type="PANTHER" id="PTHR10285">
    <property type="entry name" value="URIDINE KINASE"/>
    <property type="match status" value="1"/>
</dbReference>
<accession>E0NNK1</accession>
<evidence type="ECO:0000256" key="4">
    <source>
        <dbReference type="ARBA" id="ARBA00005408"/>
    </source>
</evidence>
<feature type="binding site" evidence="16">
    <location>
        <begin position="11"/>
        <end position="18"/>
    </location>
    <ligand>
        <name>ATP</name>
        <dbReference type="ChEBI" id="CHEBI:30616"/>
    </ligand>
</feature>
<dbReference type="NCBIfam" id="NF004018">
    <property type="entry name" value="PRK05480.1"/>
    <property type="match status" value="1"/>
</dbReference>
<comment type="similarity">
    <text evidence="4 16 17">Belongs to the uridine kinase family.</text>
</comment>
<dbReference type="GO" id="GO:0043771">
    <property type="term" value="F:cytidine kinase activity"/>
    <property type="evidence" value="ECO:0007669"/>
    <property type="project" value="RHEA"/>
</dbReference>
<evidence type="ECO:0000259" key="18">
    <source>
        <dbReference type="Pfam" id="PF00485"/>
    </source>
</evidence>
<dbReference type="InterPro" id="IPR027417">
    <property type="entry name" value="P-loop_NTPase"/>
</dbReference>
<dbReference type="EMBL" id="AEEH01000050">
    <property type="protein sequence ID" value="EFM24604.1"/>
    <property type="molecule type" value="Genomic_DNA"/>
</dbReference>
<proteinExistence type="inferred from homology"/>
<evidence type="ECO:0000256" key="10">
    <source>
        <dbReference type="ARBA" id="ARBA00022777"/>
    </source>
</evidence>
<dbReference type="SUPFAM" id="SSF52540">
    <property type="entry name" value="P-loop containing nucleoside triphosphate hydrolases"/>
    <property type="match status" value="1"/>
</dbReference>
<dbReference type="GO" id="GO:0005524">
    <property type="term" value="F:ATP binding"/>
    <property type="evidence" value="ECO:0007669"/>
    <property type="project" value="UniProtKB-UniRule"/>
</dbReference>
<dbReference type="Pfam" id="PF00485">
    <property type="entry name" value="PRK"/>
    <property type="match status" value="1"/>
</dbReference>
<dbReference type="GO" id="GO:0005737">
    <property type="term" value="C:cytoplasm"/>
    <property type="evidence" value="ECO:0007669"/>
    <property type="project" value="UniProtKB-SubCell"/>
</dbReference>
<comment type="caution">
    <text evidence="19">The sequence shown here is derived from an EMBL/GenBank/DDBJ whole genome shotgun (WGS) entry which is preliminary data.</text>
</comment>
<keyword evidence="8 16" id="KW-0808">Transferase</keyword>
<dbReference type="eggNOG" id="COG0572">
    <property type="taxonomic scope" value="Bacteria"/>
</dbReference>
<evidence type="ECO:0000256" key="9">
    <source>
        <dbReference type="ARBA" id="ARBA00022741"/>
    </source>
</evidence>
<evidence type="ECO:0000256" key="5">
    <source>
        <dbReference type="ARBA" id="ARBA00012137"/>
    </source>
</evidence>
<dbReference type="OrthoDB" id="9777642at2"/>
<evidence type="ECO:0000256" key="7">
    <source>
        <dbReference type="ARBA" id="ARBA00022490"/>
    </source>
</evidence>
<evidence type="ECO:0000256" key="2">
    <source>
        <dbReference type="ARBA" id="ARBA00004690"/>
    </source>
</evidence>
<dbReference type="NCBIfam" id="TIGR00235">
    <property type="entry name" value="udk"/>
    <property type="match status" value="1"/>
</dbReference>
<protein>
    <recommendedName>
        <fullName evidence="6 16">Uridine kinase</fullName>
        <ecNumber evidence="5 16">2.7.1.48</ecNumber>
    </recommendedName>
    <alternativeName>
        <fullName evidence="12 16">Cytidine monophosphokinase</fullName>
    </alternativeName>
    <alternativeName>
        <fullName evidence="13 16">Uridine monophosphokinase</fullName>
    </alternativeName>
</protein>
<evidence type="ECO:0000256" key="8">
    <source>
        <dbReference type="ARBA" id="ARBA00022679"/>
    </source>
</evidence>
<sequence length="209" mass="23951">MKKPVIIGIAGGTGSGKSTITKELIKLIDEKDVTIIEQDSYYKDQSNLPFEERVKTNYDHPFAFDNELLVSQLKDLIAGKAIEKPVYDFSIHNRTEETKRVEPKDVIILEGILILAEKEIRDLLDIKVFVDTDADVRIIRRILRDMKDRGRSLDSVILQYMSTVRPAHIQFVEPSKRYADIIILEGGYNTVAIDLIHTKIKQILKNEQN</sequence>
<name>E0NNK1_9FIRM</name>
<dbReference type="GO" id="GO:0044211">
    <property type="term" value="P:CTP salvage"/>
    <property type="evidence" value="ECO:0007669"/>
    <property type="project" value="UniProtKB-UniRule"/>
</dbReference>
<evidence type="ECO:0000313" key="19">
    <source>
        <dbReference type="EMBL" id="EFM24604.1"/>
    </source>
</evidence>
<evidence type="ECO:0000256" key="11">
    <source>
        <dbReference type="ARBA" id="ARBA00022840"/>
    </source>
</evidence>
<evidence type="ECO:0000256" key="16">
    <source>
        <dbReference type="HAMAP-Rule" id="MF_00551"/>
    </source>
</evidence>
<comment type="catalytic activity">
    <reaction evidence="15 16 17">
        <text>uridine + ATP = UMP + ADP + H(+)</text>
        <dbReference type="Rhea" id="RHEA:16825"/>
        <dbReference type="ChEBI" id="CHEBI:15378"/>
        <dbReference type="ChEBI" id="CHEBI:16704"/>
        <dbReference type="ChEBI" id="CHEBI:30616"/>
        <dbReference type="ChEBI" id="CHEBI:57865"/>
        <dbReference type="ChEBI" id="CHEBI:456216"/>
        <dbReference type="EC" id="2.7.1.48"/>
    </reaction>
</comment>
<comment type="pathway">
    <text evidence="2 16 17">Pyrimidine metabolism; UMP biosynthesis via salvage pathway; UMP from uridine: step 1/1.</text>
</comment>
<dbReference type="InterPro" id="IPR026008">
    <property type="entry name" value="Uridine_kinase"/>
</dbReference>
<dbReference type="AlphaFoldDB" id="E0NNK1"/>
<evidence type="ECO:0000313" key="20">
    <source>
        <dbReference type="Proteomes" id="UP000003280"/>
    </source>
</evidence>
<dbReference type="GO" id="GO:0044206">
    <property type="term" value="P:UMP salvage"/>
    <property type="evidence" value="ECO:0007669"/>
    <property type="project" value="UniProtKB-UniRule"/>
</dbReference>
<evidence type="ECO:0000256" key="6">
    <source>
        <dbReference type="ARBA" id="ARBA00021478"/>
    </source>
</evidence>
<evidence type="ECO:0000256" key="15">
    <source>
        <dbReference type="ARBA" id="ARBA00048909"/>
    </source>
</evidence>
<comment type="subcellular location">
    <subcellularLocation>
        <location evidence="1 16 17">Cytoplasm</location>
    </subcellularLocation>
</comment>
<dbReference type="EC" id="2.7.1.48" evidence="5 16"/>
<dbReference type="Proteomes" id="UP000003280">
    <property type="component" value="Unassembled WGS sequence"/>
</dbReference>
<gene>
    <name evidence="16 19" type="primary">udk</name>
    <name evidence="19" type="ORF">HMPREF9225_1740</name>
</gene>
<dbReference type="UniPathway" id="UPA00574">
    <property type="reaction ID" value="UER00637"/>
</dbReference>
<dbReference type="PRINTS" id="PR00988">
    <property type="entry name" value="URIDINKINASE"/>
</dbReference>
<dbReference type="STRING" id="862517.HMPREF9225_1740"/>
<comment type="pathway">
    <text evidence="3 16 17">Pyrimidine metabolism; CTP biosynthesis via salvage pathway; CTP from cytidine: step 1/3.</text>
</comment>
<keyword evidence="20" id="KW-1185">Reference proteome</keyword>
<dbReference type="GO" id="GO:0004849">
    <property type="term" value="F:uridine kinase activity"/>
    <property type="evidence" value="ECO:0007669"/>
    <property type="project" value="UniProtKB-UniRule"/>
</dbReference>
<dbReference type="HAMAP" id="MF_00551">
    <property type="entry name" value="Uridine_kinase"/>
    <property type="match status" value="1"/>
</dbReference>
<keyword evidence="10 16" id="KW-0418">Kinase</keyword>
<evidence type="ECO:0000256" key="1">
    <source>
        <dbReference type="ARBA" id="ARBA00004496"/>
    </source>
</evidence>
<keyword evidence="11 16" id="KW-0067">ATP-binding</keyword>
<keyword evidence="7 16" id="KW-0963">Cytoplasm</keyword>
<reference evidence="19 20" key="1">
    <citation type="submission" date="2010-07" db="EMBL/GenBank/DDBJ databases">
        <authorList>
            <person name="Muzny D."/>
            <person name="Qin X."/>
            <person name="Deng J."/>
            <person name="Jiang H."/>
            <person name="Liu Y."/>
            <person name="Qu J."/>
            <person name="Song X.-Z."/>
            <person name="Zhang L."/>
            <person name="Thornton R."/>
            <person name="Coyle M."/>
            <person name="Francisco L."/>
            <person name="Jackson L."/>
            <person name="Javaid M."/>
            <person name="Korchina V."/>
            <person name="Kovar C."/>
            <person name="Mata R."/>
            <person name="Mathew T."/>
            <person name="Ngo R."/>
            <person name="Nguyen L."/>
            <person name="Nguyen N."/>
            <person name="Okwuonu G."/>
            <person name="Ongeri F."/>
            <person name="Pham C."/>
            <person name="Simmons D."/>
            <person name="Wilczek-Boney K."/>
            <person name="Hale W."/>
            <person name="Jakkamsetti A."/>
            <person name="Pham P."/>
            <person name="Ruth R."/>
            <person name="San Lucas F."/>
            <person name="Warren J."/>
            <person name="Zhang J."/>
            <person name="Zhao Z."/>
            <person name="Zhou C."/>
            <person name="Zhu D."/>
            <person name="Lee S."/>
            <person name="Bess C."/>
            <person name="Blankenburg K."/>
            <person name="Forbes L."/>
            <person name="Fu Q."/>
            <person name="Gubbala S."/>
            <person name="Hirani K."/>
            <person name="Jayaseelan J.C."/>
            <person name="Lara F."/>
            <person name="Munidasa M."/>
            <person name="Palculict T."/>
            <person name="Patil S."/>
            <person name="Pu L.-L."/>
            <person name="Saada N."/>
            <person name="Tang L."/>
            <person name="Weissenberger G."/>
            <person name="Zhu Y."/>
            <person name="Hemphill L."/>
            <person name="Shang Y."/>
            <person name="Youmans B."/>
            <person name="Ayvaz T."/>
            <person name="Ross M."/>
            <person name="Santibanez J."/>
            <person name="Aqrawi P."/>
            <person name="Gross S."/>
            <person name="Joshi V."/>
            <person name="Fowler G."/>
            <person name="Nazareth L."/>
            <person name="Reid J."/>
            <person name="Worley K."/>
            <person name="Petrosino J."/>
            <person name="Highlander S."/>
            <person name="Gibbs R."/>
        </authorList>
    </citation>
    <scope>NUCLEOTIDE SEQUENCE [LARGE SCALE GENOMIC DNA]</scope>
    <source>
        <strain evidence="19 20">ATCC BAA-1640</strain>
    </source>
</reference>
<dbReference type="HOGENOM" id="CLU_021278_1_2_9"/>
<dbReference type="RefSeq" id="WP_008902515.1">
    <property type="nucleotide sequence ID" value="NZ_GL397071.1"/>
</dbReference>